<gene>
    <name evidence="2" type="ORF">R2G56_02240</name>
</gene>
<keyword evidence="3" id="KW-1185">Reference proteome</keyword>
<dbReference type="RefSeq" id="WP_317560315.1">
    <property type="nucleotide sequence ID" value="NZ_JAWLIP010000001.1"/>
</dbReference>
<keyword evidence="1" id="KW-1133">Transmembrane helix</keyword>
<dbReference type="EMBL" id="JAWLIP010000001">
    <property type="protein sequence ID" value="MDV6225093.1"/>
    <property type="molecule type" value="Genomic_DNA"/>
</dbReference>
<feature type="transmembrane region" description="Helical" evidence="1">
    <location>
        <begin position="173"/>
        <end position="202"/>
    </location>
</feature>
<dbReference type="PANTHER" id="PTHR31881:SF6">
    <property type="entry name" value="OS09G0494600 PROTEIN"/>
    <property type="match status" value="1"/>
</dbReference>
<accession>A0ABU4AFQ7</accession>
<proteinExistence type="predicted"/>
<name>A0ABU4AFQ7_9HYPH</name>
<dbReference type="PANTHER" id="PTHR31881">
    <property type="match status" value="1"/>
</dbReference>
<evidence type="ECO:0000313" key="3">
    <source>
        <dbReference type="Proteomes" id="UP001185659"/>
    </source>
</evidence>
<reference evidence="2 3" key="1">
    <citation type="submission" date="2023-10" db="EMBL/GenBank/DDBJ databases">
        <authorList>
            <person name="Venkata Ramana C."/>
            <person name="Sasikala C."/>
            <person name="Dhurka M."/>
        </authorList>
    </citation>
    <scope>NUCLEOTIDE SEQUENCE [LARGE SCALE GENOMIC DNA]</scope>
    <source>
        <strain evidence="2 3">KCTC 32151</strain>
    </source>
</reference>
<comment type="caution">
    <text evidence="2">The sequence shown here is derived from an EMBL/GenBank/DDBJ whole genome shotgun (WGS) entry which is preliminary data.</text>
</comment>
<keyword evidence="1" id="KW-0812">Transmembrane</keyword>
<evidence type="ECO:0000313" key="2">
    <source>
        <dbReference type="EMBL" id="MDV6225093.1"/>
    </source>
</evidence>
<sequence>MTLAASLFPILCWIFYTVFASWLEKRRPSLSIIMGAQRHRWVRNAVRRETPMDAILSGNLMGAVSFFASTTVLIILAMIAVFGQVNAMLDAVTVMQPALNVDKAAVERHLVIFLLMFVMAFLSFTLSLRQFNHFCIMLGAADDSEESDPEEIYIMAALNTIAARNFNQGIRAYYFSIGMIAWFVSAWAAIAVSLVIFASILYREFFSAARELVAGLKVEVIEPAGKKGSAGAKKTGARKP</sequence>
<dbReference type="Proteomes" id="UP001185659">
    <property type="component" value="Unassembled WGS sequence"/>
</dbReference>
<feature type="transmembrane region" description="Helical" evidence="1">
    <location>
        <begin position="110"/>
        <end position="128"/>
    </location>
</feature>
<feature type="transmembrane region" description="Helical" evidence="1">
    <location>
        <begin position="66"/>
        <end position="89"/>
    </location>
</feature>
<organism evidence="2 3">
    <name type="scientific">Nitratireductor aquimarinus</name>
    <dbReference type="NCBI Taxonomy" id="889300"/>
    <lineage>
        <taxon>Bacteria</taxon>
        <taxon>Pseudomonadati</taxon>
        <taxon>Pseudomonadota</taxon>
        <taxon>Alphaproteobacteria</taxon>
        <taxon>Hyphomicrobiales</taxon>
        <taxon>Phyllobacteriaceae</taxon>
        <taxon>Nitratireductor</taxon>
    </lineage>
</organism>
<protein>
    <submittedName>
        <fullName evidence="2">DUF599 domain-containing protein</fullName>
    </submittedName>
</protein>
<dbReference type="Pfam" id="PF04654">
    <property type="entry name" value="DUF599"/>
    <property type="match status" value="1"/>
</dbReference>
<evidence type="ECO:0000256" key="1">
    <source>
        <dbReference type="SAM" id="Phobius"/>
    </source>
</evidence>
<dbReference type="InterPro" id="IPR006747">
    <property type="entry name" value="DUF599"/>
</dbReference>
<keyword evidence="1" id="KW-0472">Membrane</keyword>